<dbReference type="Proteomes" id="UP000002186">
    <property type="component" value="Chromosome"/>
</dbReference>
<dbReference type="KEGG" id="tmz:Tmz1t_2080"/>
<proteinExistence type="predicted"/>
<evidence type="ECO:0000313" key="1">
    <source>
        <dbReference type="EMBL" id="ACK54821.1"/>
    </source>
</evidence>
<dbReference type="STRING" id="85643.Tmz1t_2080"/>
<organism evidence="1 2">
    <name type="scientific">Thauera aminoaromatica</name>
    <dbReference type="NCBI Taxonomy" id="164330"/>
    <lineage>
        <taxon>Bacteria</taxon>
        <taxon>Pseudomonadati</taxon>
        <taxon>Pseudomonadota</taxon>
        <taxon>Betaproteobacteria</taxon>
        <taxon>Rhodocyclales</taxon>
        <taxon>Zoogloeaceae</taxon>
        <taxon>Thauera</taxon>
    </lineage>
</organism>
<gene>
    <name evidence="1" type="ordered locus">Tmz1t_2080</name>
</gene>
<name>C4ZPH5_THASP</name>
<sequence>MIALKVGCDFQWKYQTTGVHLAEKRLAAPRLTSPWHTIICDRAPQVSM</sequence>
<dbReference type="AlphaFoldDB" id="C4ZPH5"/>
<dbReference type="HOGENOM" id="CLU_3158792_0_0_4"/>
<reference evidence="2" key="1">
    <citation type="submission" date="2009-05" db="EMBL/GenBank/DDBJ databases">
        <title>Complete sequence of chromosome of Thauera sp. MZ1T.</title>
        <authorList>
            <consortium name="US DOE Joint Genome Institute"/>
            <person name="Lucas S."/>
            <person name="Copeland A."/>
            <person name="Lapidus A."/>
            <person name="Glavina del Rio T."/>
            <person name="Dalin E."/>
            <person name="Tice H."/>
            <person name="Bruce D."/>
            <person name="Goodwin L."/>
            <person name="Pitluck S."/>
            <person name="Sims D."/>
            <person name="Brettin T."/>
            <person name="Detter J.C."/>
            <person name="Han C."/>
            <person name="Larimer F."/>
            <person name="Land M."/>
            <person name="Hauser L."/>
            <person name="Kyrpides N."/>
            <person name="Mikhailova N."/>
            <person name="Sayler G.S."/>
        </authorList>
    </citation>
    <scope>NUCLEOTIDE SEQUENCE [LARGE SCALE GENOMIC DNA]</scope>
    <source>
        <strain evidence="2">MZ1T</strain>
    </source>
</reference>
<protein>
    <submittedName>
        <fullName evidence="1">Uncharacterized protein</fullName>
    </submittedName>
</protein>
<accession>C4ZPH5</accession>
<keyword evidence="2" id="KW-1185">Reference proteome</keyword>
<evidence type="ECO:0000313" key="2">
    <source>
        <dbReference type="Proteomes" id="UP000002186"/>
    </source>
</evidence>
<reference evidence="1 2" key="2">
    <citation type="journal article" date="2012" name="Stand. Genomic Sci.">
        <title>Complete genome sequence of Thauera aminoaromatica strain MZ1T.</title>
        <authorList>
            <person name="Jiang K."/>
            <person name="Sanseverino J."/>
            <person name="Chauhan A."/>
            <person name="Lucas S."/>
            <person name="Copeland A."/>
            <person name="Lapidus A."/>
            <person name="Del Rio T.G."/>
            <person name="Dalin E."/>
            <person name="Tice H."/>
            <person name="Bruce D."/>
            <person name="Goodwin L."/>
            <person name="Pitluck S."/>
            <person name="Sims D."/>
            <person name="Brettin T."/>
            <person name="Detter J.C."/>
            <person name="Han C."/>
            <person name="Chang Y.J."/>
            <person name="Larimer F."/>
            <person name="Land M."/>
            <person name="Hauser L."/>
            <person name="Kyrpides N.C."/>
            <person name="Mikhailova N."/>
            <person name="Moser S."/>
            <person name="Jegier P."/>
            <person name="Close D."/>
            <person name="Debruyn J.M."/>
            <person name="Wang Y."/>
            <person name="Layton A.C."/>
            <person name="Allen M.S."/>
            <person name="Sayler G.S."/>
        </authorList>
    </citation>
    <scope>NUCLEOTIDE SEQUENCE [LARGE SCALE GENOMIC DNA]</scope>
    <source>
        <strain evidence="1 2">MZ1T</strain>
    </source>
</reference>
<dbReference type="EMBL" id="CP001281">
    <property type="protein sequence ID" value="ACK54821.1"/>
    <property type="molecule type" value="Genomic_DNA"/>
</dbReference>